<sequence length="383" mass="41827">MGIYLSSPKTEKVSEDGENDRLRYGLSSMQGWRATMEDAHAVYPSLDTSTSFFGVYDGHGGDEVSKFCAKFLHQEVLNHEAYSAGDIDTSIRHAFLRKVSFSCSHQPEILSKDNCIFKMDEMMCGQTGQRELAALMAEKDQAKDKIEGLISPPKYGESKGQTDGGSSEEGANSDYRGPSAGSTACVAIIQNVQLLVANAGDSRCVLSRKGQAYDMSRDHKPDLQAEKERIRNAGGYVRCGRVNGTLNMSRAIGDMELKQNKSLPAEKQIVTANPDICTVELCNDDDFLVLACDGIWDCMSSQEVVDFVGKQLKHENRLSTVCETVMDKCLAPATGGEGCDNMTMILVQFKKPFTIATVNKEQPLASNQNSECNGSTVTSNDMP</sequence>
<gene>
    <name evidence="12" type="ORF">R3W88_031562</name>
</gene>
<feature type="domain" description="PPM-type phosphatase" evidence="11">
    <location>
        <begin position="23"/>
        <end position="349"/>
    </location>
</feature>
<evidence type="ECO:0000256" key="10">
    <source>
        <dbReference type="SAM" id="MobiDB-lite"/>
    </source>
</evidence>
<organism evidence="12 13">
    <name type="scientific">Solanum pinnatisectum</name>
    <name type="common">tansyleaf nightshade</name>
    <dbReference type="NCBI Taxonomy" id="50273"/>
    <lineage>
        <taxon>Eukaryota</taxon>
        <taxon>Viridiplantae</taxon>
        <taxon>Streptophyta</taxon>
        <taxon>Embryophyta</taxon>
        <taxon>Tracheophyta</taxon>
        <taxon>Spermatophyta</taxon>
        <taxon>Magnoliopsida</taxon>
        <taxon>eudicotyledons</taxon>
        <taxon>Gunneridae</taxon>
        <taxon>Pentapetalae</taxon>
        <taxon>asterids</taxon>
        <taxon>lamiids</taxon>
        <taxon>Solanales</taxon>
        <taxon>Solanaceae</taxon>
        <taxon>Solanoideae</taxon>
        <taxon>Solaneae</taxon>
        <taxon>Solanum</taxon>
    </lineage>
</organism>
<evidence type="ECO:0000313" key="12">
    <source>
        <dbReference type="EMBL" id="KAK4726645.1"/>
    </source>
</evidence>
<keyword evidence="8" id="KW-0464">Manganese</keyword>
<keyword evidence="13" id="KW-1185">Reference proteome</keyword>
<evidence type="ECO:0000256" key="4">
    <source>
        <dbReference type="ARBA" id="ARBA00022723"/>
    </source>
</evidence>
<evidence type="ECO:0000256" key="9">
    <source>
        <dbReference type="RuleBase" id="RU003465"/>
    </source>
</evidence>
<dbReference type="Proteomes" id="UP001311915">
    <property type="component" value="Unassembled WGS sequence"/>
</dbReference>
<evidence type="ECO:0000256" key="3">
    <source>
        <dbReference type="ARBA" id="ARBA00013081"/>
    </source>
</evidence>
<comment type="similarity">
    <text evidence="9">Belongs to the PP2C family.</text>
</comment>
<accession>A0AAV9LPA9</accession>
<dbReference type="InterPro" id="IPR000222">
    <property type="entry name" value="PP2C_BS"/>
</dbReference>
<evidence type="ECO:0000256" key="1">
    <source>
        <dbReference type="ARBA" id="ARBA00001936"/>
    </source>
</evidence>
<evidence type="ECO:0000256" key="6">
    <source>
        <dbReference type="ARBA" id="ARBA00022842"/>
    </source>
</evidence>
<evidence type="ECO:0000259" key="11">
    <source>
        <dbReference type="PROSITE" id="PS51746"/>
    </source>
</evidence>
<dbReference type="GO" id="GO:0004722">
    <property type="term" value="F:protein serine/threonine phosphatase activity"/>
    <property type="evidence" value="ECO:0007669"/>
    <property type="project" value="UniProtKB-EC"/>
</dbReference>
<dbReference type="SUPFAM" id="SSF81606">
    <property type="entry name" value="PP2C-like"/>
    <property type="match status" value="1"/>
</dbReference>
<feature type="region of interest" description="Disordered" evidence="10">
    <location>
        <begin position="147"/>
        <end position="176"/>
    </location>
</feature>
<evidence type="ECO:0000256" key="7">
    <source>
        <dbReference type="ARBA" id="ARBA00022912"/>
    </source>
</evidence>
<comment type="cofactor">
    <cofactor evidence="2">
        <name>Mg(2+)</name>
        <dbReference type="ChEBI" id="CHEBI:18420"/>
    </cofactor>
</comment>
<dbReference type="AlphaFoldDB" id="A0AAV9LPA9"/>
<evidence type="ECO:0000256" key="5">
    <source>
        <dbReference type="ARBA" id="ARBA00022801"/>
    </source>
</evidence>
<evidence type="ECO:0000313" key="13">
    <source>
        <dbReference type="Proteomes" id="UP001311915"/>
    </source>
</evidence>
<dbReference type="SMART" id="SM00332">
    <property type="entry name" value="PP2Cc"/>
    <property type="match status" value="1"/>
</dbReference>
<keyword evidence="7 9" id="KW-0904">Protein phosphatase</keyword>
<dbReference type="PANTHER" id="PTHR13832:SF840">
    <property type="entry name" value="PROTEIN PHOSPHATASE 2C 60-RELATED"/>
    <property type="match status" value="1"/>
</dbReference>
<dbReference type="InterPro" id="IPR001932">
    <property type="entry name" value="PPM-type_phosphatase-like_dom"/>
</dbReference>
<keyword evidence="5 9" id="KW-0378">Hydrolase</keyword>
<dbReference type="GO" id="GO:0046872">
    <property type="term" value="F:metal ion binding"/>
    <property type="evidence" value="ECO:0007669"/>
    <property type="project" value="UniProtKB-KW"/>
</dbReference>
<dbReference type="Gene3D" id="3.60.40.10">
    <property type="entry name" value="PPM-type phosphatase domain"/>
    <property type="match status" value="1"/>
</dbReference>
<dbReference type="Pfam" id="PF00481">
    <property type="entry name" value="PP2C"/>
    <property type="match status" value="2"/>
</dbReference>
<evidence type="ECO:0000256" key="8">
    <source>
        <dbReference type="ARBA" id="ARBA00023211"/>
    </source>
</evidence>
<name>A0AAV9LPA9_9SOLN</name>
<dbReference type="PROSITE" id="PS51746">
    <property type="entry name" value="PPM_2"/>
    <property type="match status" value="1"/>
</dbReference>
<dbReference type="InterPro" id="IPR036457">
    <property type="entry name" value="PPM-type-like_dom_sf"/>
</dbReference>
<dbReference type="CDD" id="cd00143">
    <property type="entry name" value="PP2Cc"/>
    <property type="match status" value="1"/>
</dbReference>
<comment type="cofactor">
    <cofactor evidence="1">
        <name>Mn(2+)</name>
        <dbReference type="ChEBI" id="CHEBI:29035"/>
    </cofactor>
</comment>
<dbReference type="PROSITE" id="PS01032">
    <property type="entry name" value="PPM_1"/>
    <property type="match status" value="1"/>
</dbReference>
<keyword evidence="6" id="KW-0460">Magnesium</keyword>
<keyword evidence="4" id="KW-0479">Metal-binding</keyword>
<evidence type="ECO:0000256" key="2">
    <source>
        <dbReference type="ARBA" id="ARBA00001946"/>
    </source>
</evidence>
<proteinExistence type="inferred from homology"/>
<protein>
    <recommendedName>
        <fullName evidence="3">protein-serine/threonine phosphatase</fullName>
        <ecNumber evidence="3">3.1.3.16</ecNumber>
    </recommendedName>
</protein>
<dbReference type="InterPro" id="IPR015655">
    <property type="entry name" value="PP2C"/>
</dbReference>
<dbReference type="EMBL" id="JAWPEI010000005">
    <property type="protein sequence ID" value="KAK4726645.1"/>
    <property type="molecule type" value="Genomic_DNA"/>
</dbReference>
<dbReference type="PANTHER" id="PTHR13832">
    <property type="entry name" value="PROTEIN PHOSPHATASE 2C"/>
    <property type="match status" value="1"/>
</dbReference>
<reference evidence="12 13" key="1">
    <citation type="submission" date="2023-10" db="EMBL/GenBank/DDBJ databases">
        <title>Genome-Wide Identification Analysis in wild type Solanum Pinnatisectum Reveals Some Genes Defensing Phytophthora Infestans.</title>
        <authorList>
            <person name="Sun C."/>
        </authorList>
    </citation>
    <scope>NUCLEOTIDE SEQUENCE [LARGE SCALE GENOMIC DNA]</scope>
    <source>
        <strain evidence="12">LQN</strain>
        <tissue evidence="12">Leaf</tissue>
    </source>
</reference>
<dbReference type="EC" id="3.1.3.16" evidence="3"/>
<comment type="caution">
    <text evidence="12">The sequence shown here is derived from an EMBL/GenBank/DDBJ whole genome shotgun (WGS) entry which is preliminary data.</text>
</comment>